<evidence type="ECO:0000313" key="7">
    <source>
        <dbReference type="Proteomes" id="UP000244722"/>
    </source>
</evidence>
<dbReference type="PANTHER" id="PTHR13405:SF11">
    <property type="entry name" value="NUCLEAR PORE COMPLEX PROTEIN NUP133"/>
    <property type="match status" value="1"/>
</dbReference>
<protein>
    <recommendedName>
        <fullName evidence="5">Nucleoporin Nup133/Nup155-like N-terminal domain-containing protein</fullName>
    </recommendedName>
</protein>
<dbReference type="Proteomes" id="UP000244722">
    <property type="component" value="Unassembled WGS sequence"/>
</dbReference>
<dbReference type="AlphaFoldDB" id="A0A2T6ZI40"/>
<dbReference type="Gene3D" id="2.130.10.10">
    <property type="entry name" value="YVTN repeat-like/Quinoprotein amine dehydrogenase"/>
    <property type="match status" value="1"/>
</dbReference>
<keyword evidence="4" id="KW-0539">Nucleus</keyword>
<keyword evidence="3" id="KW-0813">Transport</keyword>
<dbReference type="GO" id="GO:0006606">
    <property type="term" value="P:protein import into nucleus"/>
    <property type="evidence" value="ECO:0007669"/>
    <property type="project" value="TreeGrafter"/>
</dbReference>
<evidence type="ECO:0000256" key="1">
    <source>
        <dbReference type="ARBA" id="ARBA00004123"/>
    </source>
</evidence>
<dbReference type="OrthoDB" id="103454at2759"/>
<evidence type="ECO:0000313" key="6">
    <source>
        <dbReference type="EMBL" id="PUU75151.1"/>
    </source>
</evidence>
<dbReference type="Pfam" id="PF08801">
    <property type="entry name" value="Nucleoporin_N"/>
    <property type="match status" value="1"/>
</dbReference>
<gene>
    <name evidence="6" type="ORF">B9Z19DRAFT_367673</name>
</gene>
<dbReference type="SUPFAM" id="SSF117289">
    <property type="entry name" value="Nucleoporin domain"/>
    <property type="match status" value="1"/>
</dbReference>
<dbReference type="GO" id="GO:0017056">
    <property type="term" value="F:structural constituent of nuclear pore"/>
    <property type="evidence" value="ECO:0007669"/>
    <property type="project" value="InterPro"/>
</dbReference>
<sequence length="200" mass="21233">MYRTPLLLLPLPKDPMDIPSFFPTPPPTFSNIPRPILFRTHFSFPLLNDEQGVNSPFPLGALVSPSANGDELGLVVVMPLSGRTAYWDSVGSAVAEGLFTKRRGVEGKVPLISRESVTAICNAEPAGFILSLSSGKLAHLALRYPAGRPGITVTIMRGYGTGIMGGFLGALRAGSSQQNTVAVRAGRILSMGKRDNGCHS</sequence>
<evidence type="ECO:0000256" key="4">
    <source>
        <dbReference type="ARBA" id="ARBA00023242"/>
    </source>
</evidence>
<dbReference type="InterPro" id="IPR037624">
    <property type="entry name" value="Nup133-like"/>
</dbReference>
<keyword evidence="7" id="KW-1185">Reference proteome</keyword>
<dbReference type="GO" id="GO:0031080">
    <property type="term" value="C:nuclear pore outer ring"/>
    <property type="evidence" value="ECO:0007669"/>
    <property type="project" value="TreeGrafter"/>
</dbReference>
<comment type="similarity">
    <text evidence="2">Belongs to the nucleoporin Nup133 family.</text>
</comment>
<evidence type="ECO:0000259" key="5">
    <source>
        <dbReference type="Pfam" id="PF08801"/>
    </source>
</evidence>
<comment type="caution">
    <text evidence="6">The sequence shown here is derived from an EMBL/GenBank/DDBJ whole genome shotgun (WGS) entry which is preliminary data.</text>
</comment>
<name>A0A2T6ZI40_TUBBO</name>
<dbReference type="PANTHER" id="PTHR13405">
    <property type="entry name" value="NUCLEAR PORE COMPLEX PROTEIN NUP133"/>
    <property type="match status" value="1"/>
</dbReference>
<evidence type="ECO:0000256" key="3">
    <source>
        <dbReference type="ARBA" id="ARBA00022448"/>
    </source>
</evidence>
<comment type="subcellular location">
    <subcellularLocation>
        <location evidence="1">Nucleus</location>
    </subcellularLocation>
</comment>
<dbReference type="GO" id="GO:0000972">
    <property type="term" value="P:transcription-dependent tethering of RNA polymerase II gene DNA at nuclear periphery"/>
    <property type="evidence" value="ECO:0007669"/>
    <property type="project" value="TreeGrafter"/>
</dbReference>
<dbReference type="EMBL" id="NESQ01000247">
    <property type="protein sequence ID" value="PUU75151.1"/>
    <property type="molecule type" value="Genomic_DNA"/>
</dbReference>
<dbReference type="STRING" id="42251.A0A2T6ZI40"/>
<reference evidence="6 7" key="1">
    <citation type="submission" date="2017-04" db="EMBL/GenBank/DDBJ databases">
        <title>Draft genome sequence of Tuber borchii Vittad., a whitish edible truffle.</title>
        <authorList>
            <consortium name="DOE Joint Genome Institute"/>
            <person name="Murat C."/>
            <person name="Kuo A."/>
            <person name="Barry K.W."/>
            <person name="Clum A."/>
            <person name="Dockter R.B."/>
            <person name="Fauchery L."/>
            <person name="Iotti M."/>
            <person name="Kohler A."/>
            <person name="Labutti K."/>
            <person name="Lindquist E.A."/>
            <person name="Lipzen A."/>
            <person name="Ohm R.A."/>
            <person name="Wang M."/>
            <person name="Grigoriev I.V."/>
            <person name="Zambonelli A."/>
            <person name="Martin F.M."/>
        </authorList>
    </citation>
    <scope>NUCLEOTIDE SEQUENCE [LARGE SCALE GENOMIC DNA]</scope>
    <source>
        <strain evidence="6 7">Tbo3840</strain>
    </source>
</reference>
<evidence type="ECO:0000256" key="2">
    <source>
        <dbReference type="ARBA" id="ARBA00005569"/>
    </source>
</evidence>
<dbReference type="InterPro" id="IPR015943">
    <property type="entry name" value="WD40/YVTN_repeat-like_dom_sf"/>
</dbReference>
<accession>A0A2T6ZI40</accession>
<dbReference type="GO" id="GO:0016973">
    <property type="term" value="P:poly(A)+ mRNA export from nucleus"/>
    <property type="evidence" value="ECO:0007669"/>
    <property type="project" value="TreeGrafter"/>
</dbReference>
<dbReference type="InterPro" id="IPR014908">
    <property type="entry name" value="Nucleoporin_Nup133/Nup155_N"/>
</dbReference>
<organism evidence="6 7">
    <name type="scientific">Tuber borchii</name>
    <name type="common">White truffle</name>
    <dbReference type="NCBI Taxonomy" id="42251"/>
    <lineage>
        <taxon>Eukaryota</taxon>
        <taxon>Fungi</taxon>
        <taxon>Dikarya</taxon>
        <taxon>Ascomycota</taxon>
        <taxon>Pezizomycotina</taxon>
        <taxon>Pezizomycetes</taxon>
        <taxon>Pezizales</taxon>
        <taxon>Tuberaceae</taxon>
        <taxon>Tuber</taxon>
    </lineage>
</organism>
<proteinExistence type="inferred from homology"/>
<feature type="domain" description="Nucleoporin Nup133/Nup155-like N-terminal" evidence="5">
    <location>
        <begin position="54"/>
        <end position="189"/>
    </location>
</feature>